<feature type="compositionally biased region" description="Basic and acidic residues" evidence="4">
    <location>
        <begin position="249"/>
        <end position="269"/>
    </location>
</feature>
<dbReference type="SUPFAM" id="SSF57889">
    <property type="entry name" value="Cysteine-rich domain"/>
    <property type="match status" value="2"/>
</dbReference>
<evidence type="ECO:0000313" key="7">
    <source>
        <dbReference type="Proteomes" id="UP000759131"/>
    </source>
</evidence>
<name>A0A7R9L092_9ACAR</name>
<evidence type="ECO:0000256" key="3">
    <source>
        <dbReference type="ARBA" id="ARBA00022833"/>
    </source>
</evidence>
<dbReference type="GO" id="GO:0007165">
    <property type="term" value="P:signal transduction"/>
    <property type="evidence" value="ECO:0007669"/>
    <property type="project" value="InterPro"/>
</dbReference>
<dbReference type="PANTHER" id="PTHR11255">
    <property type="entry name" value="DIACYLGLYCEROL KINASE"/>
    <property type="match status" value="1"/>
</dbReference>
<dbReference type="GO" id="GO:0016020">
    <property type="term" value="C:membrane"/>
    <property type="evidence" value="ECO:0007669"/>
    <property type="project" value="UniProtKB-SubCell"/>
</dbReference>
<sequence>MLTKLQNICNFVVHDRCLKTVVSPCSTVASNVIKNPVPHCWSDCGHLKRKFCNVCRKRIEDQSAVRCEVCEYCVHLDCHDFSVSDCKECATYVPDQELLQVVQSHHWREGNLPANSKCHYCKKTCWSTECLAGMRCEWCGSTVRIPYTPYSVTLCLNHTLMPCVHVLQAHAVCYRHLSPECTFGWLQSIMLPPFCVSIPRTDVPLETIIGVQNRKKETNSQTIIGVQNRKKETNSPRSASEEFSSGSDIRSKDGDDYPSPKDKDKDEGI</sequence>
<protein>
    <recommendedName>
        <fullName evidence="5">Phorbol-ester/DAG-type domain-containing protein</fullName>
    </recommendedName>
</protein>
<feature type="compositionally biased region" description="Polar residues" evidence="4">
    <location>
        <begin position="235"/>
        <end position="248"/>
    </location>
</feature>
<gene>
    <name evidence="6" type="ORF">OSB1V03_LOCUS12713</name>
</gene>
<feature type="region of interest" description="Disordered" evidence="4">
    <location>
        <begin position="219"/>
        <end position="269"/>
    </location>
</feature>
<keyword evidence="3" id="KW-0862">Zinc</keyword>
<evidence type="ECO:0000313" key="6">
    <source>
        <dbReference type="EMBL" id="CAD7632308.1"/>
    </source>
</evidence>
<dbReference type="AlphaFoldDB" id="A0A7R9L092"/>
<reference evidence="6" key="1">
    <citation type="submission" date="2020-11" db="EMBL/GenBank/DDBJ databases">
        <authorList>
            <person name="Tran Van P."/>
        </authorList>
    </citation>
    <scope>NUCLEOTIDE SEQUENCE</scope>
</reference>
<evidence type="ECO:0000259" key="5">
    <source>
        <dbReference type="PROSITE" id="PS50081"/>
    </source>
</evidence>
<evidence type="ECO:0000256" key="2">
    <source>
        <dbReference type="ARBA" id="ARBA00022771"/>
    </source>
</evidence>
<dbReference type="SMART" id="SM00109">
    <property type="entry name" value="C1"/>
    <property type="match status" value="2"/>
</dbReference>
<dbReference type="InterPro" id="IPR037607">
    <property type="entry name" value="DGK"/>
</dbReference>
<dbReference type="CDD" id="cd20804">
    <property type="entry name" value="C1_DGKtheta_typeV_rpt2"/>
    <property type="match status" value="1"/>
</dbReference>
<dbReference type="OrthoDB" id="242257at2759"/>
<dbReference type="EMBL" id="CAJPIZ010010803">
    <property type="protein sequence ID" value="CAG2112738.1"/>
    <property type="molecule type" value="Genomic_DNA"/>
</dbReference>
<dbReference type="Pfam" id="PF00130">
    <property type="entry name" value="C1_1"/>
    <property type="match status" value="1"/>
</dbReference>
<dbReference type="PROSITE" id="PS50081">
    <property type="entry name" value="ZF_DAG_PE_2"/>
    <property type="match status" value="2"/>
</dbReference>
<dbReference type="InterPro" id="IPR002219">
    <property type="entry name" value="PKC_DAG/PE"/>
</dbReference>
<keyword evidence="1" id="KW-0479">Metal-binding</keyword>
<dbReference type="PANTHER" id="PTHR11255:SF54">
    <property type="entry name" value="DIACYLGLYCEROL KINASE THETA"/>
    <property type="match status" value="1"/>
</dbReference>
<evidence type="ECO:0000256" key="1">
    <source>
        <dbReference type="ARBA" id="ARBA00022723"/>
    </source>
</evidence>
<keyword evidence="2" id="KW-0863">Zinc-finger</keyword>
<dbReference type="PROSITE" id="PS00479">
    <property type="entry name" value="ZF_DAG_PE_1"/>
    <property type="match status" value="1"/>
</dbReference>
<feature type="domain" description="Phorbol-ester/DAG-type" evidence="5">
    <location>
        <begin position="104"/>
        <end position="155"/>
    </location>
</feature>
<feature type="domain" description="Phorbol-ester/DAG-type" evidence="5">
    <location>
        <begin position="38"/>
        <end position="86"/>
    </location>
</feature>
<dbReference type="Gene3D" id="3.30.60.20">
    <property type="match status" value="2"/>
</dbReference>
<accession>A0A7R9L092</accession>
<dbReference type="InterPro" id="IPR046349">
    <property type="entry name" value="C1-like_sf"/>
</dbReference>
<dbReference type="GO" id="GO:0008270">
    <property type="term" value="F:zinc ion binding"/>
    <property type="evidence" value="ECO:0007669"/>
    <property type="project" value="UniProtKB-KW"/>
</dbReference>
<dbReference type="Proteomes" id="UP000759131">
    <property type="component" value="Unassembled WGS sequence"/>
</dbReference>
<proteinExistence type="predicted"/>
<dbReference type="EMBL" id="OC865378">
    <property type="protein sequence ID" value="CAD7632308.1"/>
    <property type="molecule type" value="Genomic_DNA"/>
</dbReference>
<evidence type="ECO:0000256" key="4">
    <source>
        <dbReference type="SAM" id="MobiDB-lite"/>
    </source>
</evidence>
<keyword evidence="7" id="KW-1185">Reference proteome</keyword>
<organism evidence="6">
    <name type="scientific">Medioppia subpectinata</name>
    <dbReference type="NCBI Taxonomy" id="1979941"/>
    <lineage>
        <taxon>Eukaryota</taxon>
        <taxon>Metazoa</taxon>
        <taxon>Ecdysozoa</taxon>
        <taxon>Arthropoda</taxon>
        <taxon>Chelicerata</taxon>
        <taxon>Arachnida</taxon>
        <taxon>Acari</taxon>
        <taxon>Acariformes</taxon>
        <taxon>Sarcoptiformes</taxon>
        <taxon>Oribatida</taxon>
        <taxon>Brachypylina</taxon>
        <taxon>Oppioidea</taxon>
        <taxon>Oppiidae</taxon>
        <taxon>Medioppia</taxon>
    </lineage>
</organism>
<dbReference type="GO" id="GO:0004143">
    <property type="term" value="F:ATP-dependent diacylglycerol kinase activity"/>
    <property type="evidence" value="ECO:0007669"/>
    <property type="project" value="InterPro"/>
</dbReference>